<sequence length="205" mass="22679">MASVAVWHATTLVMMLWGSSAVNIRLRISQLPEIACQKVGPAPSDLQLTLRHLLTHFLVLDRVVRVVKVQLPKKRVRVQGPFTHVSYTCALGNGSVKDLIQRKGKDDAVHKEDLALSVRHLCKRLPPPTRVDGDGVKCRGVAVAVLPRHTRDIIEFRCDCIAEAPLRCKLLARLLQPHTRRNKTKQCSKPDRANMGGGGGGRNNV</sequence>
<reference evidence="3 4" key="1">
    <citation type="journal article" date="2018" name="BMC Genomics">
        <title>Genomic comparison of Trypanosoma conorhini and Trypanosoma rangeli to Trypanosoma cruzi strains of high and low virulence.</title>
        <authorList>
            <person name="Bradwell K.R."/>
            <person name="Koparde V.N."/>
            <person name="Matveyev A.V."/>
            <person name="Serrano M.G."/>
            <person name="Alves J.M."/>
            <person name="Parikh H."/>
            <person name="Huang B."/>
            <person name="Lee V."/>
            <person name="Espinosa-Alvarez O."/>
            <person name="Ortiz P.A."/>
            <person name="Costa-Martins A.G."/>
            <person name="Teixeira M.M."/>
            <person name="Buck G.A."/>
        </authorList>
    </citation>
    <scope>NUCLEOTIDE SEQUENCE [LARGE SCALE GENOMIC DNA]</scope>
    <source>
        <strain evidence="3 4">AM80</strain>
    </source>
</reference>
<evidence type="ECO:0000256" key="2">
    <source>
        <dbReference type="SAM" id="SignalP"/>
    </source>
</evidence>
<organism evidence="3 4">
    <name type="scientific">Trypanosoma rangeli</name>
    <dbReference type="NCBI Taxonomy" id="5698"/>
    <lineage>
        <taxon>Eukaryota</taxon>
        <taxon>Discoba</taxon>
        <taxon>Euglenozoa</taxon>
        <taxon>Kinetoplastea</taxon>
        <taxon>Metakinetoplastina</taxon>
        <taxon>Trypanosomatida</taxon>
        <taxon>Trypanosomatidae</taxon>
        <taxon>Trypanosoma</taxon>
        <taxon>Herpetosoma</taxon>
    </lineage>
</organism>
<feature type="chain" id="PRO_5018740175" description="Secreted protein" evidence="2">
    <location>
        <begin position="22"/>
        <end position="205"/>
    </location>
</feature>
<comment type="caution">
    <text evidence="3">The sequence shown here is derived from an EMBL/GenBank/DDBJ whole genome shotgun (WGS) entry which is preliminary data.</text>
</comment>
<protein>
    <recommendedName>
        <fullName evidence="5">Secreted protein</fullName>
    </recommendedName>
</protein>
<gene>
    <name evidence="3" type="ORF">TraAM80_06275</name>
</gene>
<keyword evidence="4" id="KW-1185">Reference proteome</keyword>
<dbReference type="GeneID" id="40330208"/>
<evidence type="ECO:0000313" key="4">
    <source>
        <dbReference type="Proteomes" id="UP000283634"/>
    </source>
</evidence>
<feature type="region of interest" description="Disordered" evidence="1">
    <location>
        <begin position="179"/>
        <end position="205"/>
    </location>
</feature>
<feature type="compositionally biased region" description="Gly residues" evidence="1">
    <location>
        <begin position="195"/>
        <end position="205"/>
    </location>
</feature>
<evidence type="ECO:0000313" key="3">
    <source>
        <dbReference type="EMBL" id="RNF02610.1"/>
    </source>
</evidence>
<evidence type="ECO:0000256" key="1">
    <source>
        <dbReference type="SAM" id="MobiDB-lite"/>
    </source>
</evidence>
<keyword evidence="2" id="KW-0732">Signal</keyword>
<dbReference type="RefSeq" id="XP_029237019.1">
    <property type="nucleotide sequence ID" value="XM_029383126.1"/>
</dbReference>
<dbReference type="AlphaFoldDB" id="A0A3R7KW89"/>
<evidence type="ECO:0008006" key="5">
    <source>
        <dbReference type="Google" id="ProtNLM"/>
    </source>
</evidence>
<name>A0A3R7KW89_TRYRA</name>
<proteinExistence type="predicted"/>
<dbReference type="EMBL" id="MKGL01000225">
    <property type="protein sequence ID" value="RNF02610.1"/>
    <property type="molecule type" value="Genomic_DNA"/>
</dbReference>
<accession>A0A3R7KW89</accession>
<feature type="signal peptide" evidence="2">
    <location>
        <begin position="1"/>
        <end position="21"/>
    </location>
</feature>
<dbReference type="Proteomes" id="UP000283634">
    <property type="component" value="Unassembled WGS sequence"/>
</dbReference>